<dbReference type="RefSeq" id="WP_203826057.1">
    <property type="nucleotide sequence ID" value="NZ_BAAATY010000011.1"/>
</dbReference>
<dbReference type="InterPro" id="IPR050267">
    <property type="entry name" value="Anti-sigma-factor_SerPK"/>
</dbReference>
<dbReference type="EMBL" id="BOMS01000049">
    <property type="protein sequence ID" value="GIE67558.1"/>
    <property type="molecule type" value="Genomic_DNA"/>
</dbReference>
<proteinExistence type="predicted"/>
<dbReference type="Proteomes" id="UP000624709">
    <property type="component" value="Unassembled WGS sequence"/>
</dbReference>
<dbReference type="SUPFAM" id="SSF55874">
    <property type="entry name" value="ATPase domain of HSP90 chaperone/DNA topoisomerase II/histidine kinase"/>
    <property type="match status" value="1"/>
</dbReference>
<dbReference type="PANTHER" id="PTHR35526">
    <property type="entry name" value="ANTI-SIGMA-F FACTOR RSBW-RELATED"/>
    <property type="match status" value="1"/>
</dbReference>
<dbReference type="InterPro" id="IPR036890">
    <property type="entry name" value="HATPase_C_sf"/>
</dbReference>
<feature type="domain" description="Histidine kinase/HSP90-like ATPase" evidence="2">
    <location>
        <begin position="16"/>
        <end position="121"/>
    </location>
</feature>
<evidence type="ECO:0000256" key="1">
    <source>
        <dbReference type="ARBA" id="ARBA00022527"/>
    </source>
</evidence>
<dbReference type="Gene3D" id="3.30.565.10">
    <property type="entry name" value="Histidine kinase-like ATPase, C-terminal domain"/>
    <property type="match status" value="1"/>
</dbReference>
<keyword evidence="1" id="KW-0808">Transferase</keyword>
<protein>
    <submittedName>
        <fullName evidence="3">ATPase</fullName>
    </submittedName>
</protein>
<evidence type="ECO:0000259" key="2">
    <source>
        <dbReference type="Pfam" id="PF13581"/>
    </source>
</evidence>
<dbReference type="PANTHER" id="PTHR35526:SF3">
    <property type="entry name" value="ANTI-SIGMA-F FACTOR RSBW"/>
    <property type="match status" value="1"/>
</dbReference>
<accession>A0ABQ4BA54</accession>
<dbReference type="Pfam" id="PF13581">
    <property type="entry name" value="HATPase_c_2"/>
    <property type="match status" value="1"/>
</dbReference>
<dbReference type="CDD" id="cd16936">
    <property type="entry name" value="HATPase_RsbW-like"/>
    <property type="match status" value="1"/>
</dbReference>
<evidence type="ECO:0000313" key="3">
    <source>
        <dbReference type="EMBL" id="GIE67558.1"/>
    </source>
</evidence>
<evidence type="ECO:0000313" key="4">
    <source>
        <dbReference type="Proteomes" id="UP000624709"/>
    </source>
</evidence>
<gene>
    <name evidence="3" type="ORF">Apa02nite_036660</name>
</gene>
<keyword evidence="4" id="KW-1185">Reference proteome</keyword>
<dbReference type="InterPro" id="IPR003594">
    <property type="entry name" value="HATPase_dom"/>
</dbReference>
<reference evidence="3 4" key="1">
    <citation type="submission" date="2021-01" db="EMBL/GenBank/DDBJ databases">
        <title>Whole genome shotgun sequence of Actinoplanes palleronii NBRC 14916.</title>
        <authorList>
            <person name="Komaki H."/>
            <person name="Tamura T."/>
        </authorList>
    </citation>
    <scope>NUCLEOTIDE SEQUENCE [LARGE SCALE GENOMIC DNA]</scope>
    <source>
        <strain evidence="3 4">NBRC 14916</strain>
    </source>
</reference>
<comment type="caution">
    <text evidence="3">The sequence shown here is derived from an EMBL/GenBank/DDBJ whole genome shotgun (WGS) entry which is preliminary data.</text>
</comment>
<name>A0ABQ4BA54_9ACTN</name>
<organism evidence="3 4">
    <name type="scientific">Actinoplanes palleronii</name>
    <dbReference type="NCBI Taxonomy" id="113570"/>
    <lineage>
        <taxon>Bacteria</taxon>
        <taxon>Bacillati</taxon>
        <taxon>Actinomycetota</taxon>
        <taxon>Actinomycetes</taxon>
        <taxon>Micromonosporales</taxon>
        <taxon>Micromonosporaceae</taxon>
        <taxon>Actinoplanes</taxon>
    </lineage>
</organism>
<keyword evidence="1" id="KW-0723">Serine/threonine-protein kinase</keyword>
<sequence length="136" mass="13800">MIILCAVFGRDDPASPLRRMAGAALAEHVEAGSDDAWRDDVLIAVSELVQNVGQHTGGGGELTLSLTAAGVLVEVADTAVGAPQVRHPGARQAGGRGLLLIDAMALAWGTRSGEAGKTVWALMPAPVTAVAIRAAV</sequence>
<keyword evidence="1" id="KW-0418">Kinase</keyword>